<dbReference type="Gene3D" id="3.40.190.10">
    <property type="entry name" value="Periplasmic binding protein-like II"/>
    <property type="match status" value="2"/>
</dbReference>
<feature type="chain" id="PRO_5045852599" evidence="6">
    <location>
        <begin position="28"/>
        <end position="423"/>
    </location>
</feature>
<name>A0ABW7Q2F7_9MICO</name>
<accession>A0ABW7Q2F7</accession>
<feature type="signal peptide" evidence="6">
    <location>
        <begin position="1"/>
        <end position="27"/>
    </location>
</feature>
<keyword evidence="2 6" id="KW-0732">Signal</keyword>
<dbReference type="InterPro" id="IPR006059">
    <property type="entry name" value="SBP"/>
</dbReference>
<evidence type="ECO:0000256" key="5">
    <source>
        <dbReference type="ARBA" id="ARBA00023288"/>
    </source>
</evidence>
<evidence type="ECO:0000256" key="6">
    <source>
        <dbReference type="SAM" id="SignalP"/>
    </source>
</evidence>
<dbReference type="SUPFAM" id="SSF53850">
    <property type="entry name" value="Periplasmic binding protein-like II"/>
    <property type="match status" value="1"/>
</dbReference>
<keyword evidence="8" id="KW-1185">Reference proteome</keyword>
<keyword evidence="1" id="KW-1003">Cell membrane</keyword>
<sequence>MKIRNLAATAGTIMVAALVLSGCSASGGDSNSTSDGELSGTLTGIFDSQYKAALEPIVANFEKKYPDVDVQIDYQGGDLGPVILTQLQGGTAPDVLLSFPGGTEGTAADNVIPLAAGGLIAPIEPDWAGDIPETWKSSFFHDDQLYAFPGAIQPLTAIYNKTMLDEFGLKAPTTLDEVYAFCADASDHGVYAYAQGLGDTSAGPQMLSFAQTASLVYGPTPDWDAQLASGDVTYPKSGWETQFEIYQKMFDAGCFGDGALGRSRQQGQDAVAARQALGLVDVGAVTAGIQKADTKDEFIITAMPATEDGKSYITSLPIYSLTVNAKAKNLAAAKAFVEFAGEPEQSALYATGFNMVPLIPNDQFTPPAELADFAQLVNDGKTAMLANVTPEVQVALNTGVQSMLLGQDTPASLAQKLQDAYGK</sequence>
<evidence type="ECO:0000256" key="3">
    <source>
        <dbReference type="ARBA" id="ARBA00023136"/>
    </source>
</evidence>
<organism evidence="7 8">
    <name type="scientific">Microbacterium alkaliflavum</name>
    <dbReference type="NCBI Taxonomy" id="3248839"/>
    <lineage>
        <taxon>Bacteria</taxon>
        <taxon>Bacillati</taxon>
        <taxon>Actinomycetota</taxon>
        <taxon>Actinomycetes</taxon>
        <taxon>Micrococcales</taxon>
        <taxon>Microbacteriaceae</taxon>
        <taxon>Microbacterium</taxon>
    </lineage>
</organism>
<dbReference type="Pfam" id="PF01547">
    <property type="entry name" value="SBP_bac_1"/>
    <property type="match status" value="1"/>
</dbReference>
<evidence type="ECO:0000256" key="1">
    <source>
        <dbReference type="ARBA" id="ARBA00022475"/>
    </source>
</evidence>
<evidence type="ECO:0000313" key="7">
    <source>
        <dbReference type="EMBL" id="MFH8249006.1"/>
    </source>
</evidence>
<dbReference type="PANTHER" id="PTHR43649:SF33">
    <property type="entry name" value="POLYGALACTURONAN_RHAMNOGALACTURONAN-BINDING PROTEIN YTCQ"/>
    <property type="match status" value="1"/>
</dbReference>
<dbReference type="PANTHER" id="PTHR43649">
    <property type="entry name" value="ARABINOSE-BINDING PROTEIN-RELATED"/>
    <property type="match status" value="1"/>
</dbReference>
<keyword evidence="4" id="KW-0564">Palmitate</keyword>
<dbReference type="EMBL" id="JBIQWL010000001">
    <property type="protein sequence ID" value="MFH8249006.1"/>
    <property type="molecule type" value="Genomic_DNA"/>
</dbReference>
<evidence type="ECO:0000313" key="8">
    <source>
        <dbReference type="Proteomes" id="UP001610861"/>
    </source>
</evidence>
<protein>
    <submittedName>
        <fullName evidence="7">ABC transporter substrate-binding protein</fullName>
    </submittedName>
</protein>
<dbReference type="InterPro" id="IPR050490">
    <property type="entry name" value="Bact_solute-bd_prot1"/>
</dbReference>
<evidence type="ECO:0000256" key="4">
    <source>
        <dbReference type="ARBA" id="ARBA00023139"/>
    </source>
</evidence>
<comment type="caution">
    <text evidence="7">The sequence shown here is derived from an EMBL/GenBank/DDBJ whole genome shotgun (WGS) entry which is preliminary data.</text>
</comment>
<dbReference type="PROSITE" id="PS51257">
    <property type="entry name" value="PROKAR_LIPOPROTEIN"/>
    <property type="match status" value="1"/>
</dbReference>
<proteinExistence type="predicted"/>
<dbReference type="Proteomes" id="UP001610861">
    <property type="component" value="Unassembled WGS sequence"/>
</dbReference>
<gene>
    <name evidence="7" type="ORF">ACH3VR_01400</name>
</gene>
<evidence type="ECO:0000256" key="2">
    <source>
        <dbReference type="ARBA" id="ARBA00022729"/>
    </source>
</evidence>
<dbReference type="RefSeq" id="WP_396638958.1">
    <property type="nucleotide sequence ID" value="NZ_JBIQWL010000001.1"/>
</dbReference>
<reference evidence="7 8" key="1">
    <citation type="submission" date="2024-09" db="EMBL/GenBank/DDBJ databases">
        <authorList>
            <person name="Pan X."/>
        </authorList>
    </citation>
    <scope>NUCLEOTIDE SEQUENCE [LARGE SCALE GENOMIC DNA]</scope>
    <source>
        <strain evidence="7 8">B2969</strain>
    </source>
</reference>
<keyword evidence="5" id="KW-0449">Lipoprotein</keyword>
<keyword evidence="3" id="KW-0472">Membrane</keyword>